<keyword evidence="7" id="KW-0132">Cell division</keyword>
<evidence type="ECO:0000256" key="1">
    <source>
        <dbReference type="ARBA" id="ARBA00022723"/>
    </source>
</evidence>
<keyword evidence="3" id="KW-0732">Signal</keyword>
<evidence type="ECO:0000259" key="6">
    <source>
        <dbReference type="Pfam" id="PF07732"/>
    </source>
</evidence>
<accession>A0A1H7Q7E2</accession>
<dbReference type="InterPro" id="IPR045087">
    <property type="entry name" value="Cu-oxidase_fam"/>
</dbReference>
<dbReference type="Gene3D" id="2.60.40.420">
    <property type="entry name" value="Cupredoxins - blue copper proteins"/>
    <property type="match status" value="3"/>
</dbReference>
<evidence type="ECO:0000256" key="2">
    <source>
        <dbReference type="ARBA" id="ARBA00023002"/>
    </source>
</evidence>
<gene>
    <name evidence="7" type="ORF">SAMN04488526_2685</name>
</gene>
<keyword evidence="7" id="KW-0167">Capsid protein</keyword>
<dbReference type="RefSeq" id="WP_092763564.1">
    <property type="nucleotide sequence ID" value="NZ_FNZQ01000005.1"/>
</dbReference>
<proteinExistence type="predicted"/>
<evidence type="ECO:0000313" key="7">
    <source>
        <dbReference type="EMBL" id="SEL44081.1"/>
    </source>
</evidence>
<dbReference type="Pfam" id="PF07732">
    <property type="entry name" value="Cu-oxidase_3"/>
    <property type="match status" value="1"/>
</dbReference>
<dbReference type="GO" id="GO:0016491">
    <property type="term" value="F:oxidoreductase activity"/>
    <property type="evidence" value="ECO:0007669"/>
    <property type="project" value="UniProtKB-KW"/>
</dbReference>
<keyword evidence="7" id="KW-0946">Virion</keyword>
<dbReference type="InterPro" id="IPR011707">
    <property type="entry name" value="Cu-oxidase-like_N"/>
</dbReference>
<name>A0A1H7Q7E2_9RHOB</name>
<dbReference type="InterPro" id="IPR033138">
    <property type="entry name" value="Cu_oxidase_CS"/>
</dbReference>
<dbReference type="GO" id="GO:0005507">
    <property type="term" value="F:copper ion binding"/>
    <property type="evidence" value="ECO:0007669"/>
    <property type="project" value="InterPro"/>
</dbReference>
<dbReference type="InterPro" id="IPR008972">
    <property type="entry name" value="Cupredoxin"/>
</dbReference>
<dbReference type="AlphaFoldDB" id="A0A1H7Q7E2"/>
<dbReference type="STRING" id="188906.SAMN04488526_2685"/>
<dbReference type="EMBL" id="FNZQ01000005">
    <property type="protein sequence ID" value="SEL44081.1"/>
    <property type="molecule type" value="Genomic_DNA"/>
</dbReference>
<dbReference type="InterPro" id="IPR006311">
    <property type="entry name" value="TAT_signal"/>
</dbReference>
<dbReference type="Proteomes" id="UP000199283">
    <property type="component" value="Unassembled WGS sequence"/>
</dbReference>
<dbReference type="PROSITE" id="PS51318">
    <property type="entry name" value="TAT"/>
    <property type="match status" value="1"/>
</dbReference>
<feature type="chain" id="PRO_5011794662" evidence="3">
    <location>
        <begin position="29"/>
        <end position="475"/>
    </location>
</feature>
<evidence type="ECO:0000259" key="4">
    <source>
        <dbReference type="Pfam" id="PF00394"/>
    </source>
</evidence>
<evidence type="ECO:0000313" key="8">
    <source>
        <dbReference type="Proteomes" id="UP000199283"/>
    </source>
</evidence>
<reference evidence="7 8" key="1">
    <citation type="submission" date="2016-10" db="EMBL/GenBank/DDBJ databases">
        <authorList>
            <person name="de Groot N.N."/>
        </authorList>
    </citation>
    <scope>NUCLEOTIDE SEQUENCE [LARGE SCALE GENOMIC DNA]</scope>
    <source>
        <strain evidence="7 8">DSM 14858</strain>
    </source>
</reference>
<keyword evidence="1" id="KW-0479">Metal-binding</keyword>
<dbReference type="PANTHER" id="PTHR11709">
    <property type="entry name" value="MULTI-COPPER OXIDASE"/>
    <property type="match status" value="1"/>
</dbReference>
<protein>
    <submittedName>
        <fullName evidence="7">Multicopper oxidase with three cupredoxin domains (Includes cell division protein FtsP and spore coat protein CotA)</fullName>
    </submittedName>
</protein>
<organism evidence="7 8">
    <name type="scientific">Jannaschia helgolandensis</name>
    <dbReference type="NCBI Taxonomy" id="188906"/>
    <lineage>
        <taxon>Bacteria</taxon>
        <taxon>Pseudomonadati</taxon>
        <taxon>Pseudomonadota</taxon>
        <taxon>Alphaproteobacteria</taxon>
        <taxon>Rhodobacterales</taxon>
        <taxon>Roseobacteraceae</taxon>
        <taxon>Jannaschia</taxon>
    </lineage>
</organism>
<keyword evidence="2" id="KW-0560">Oxidoreductase</keyword>
<feature type="domain" description="Plastocyanin-like" evidence="6">
    <location>
        <begin position="43"/>
        <end position="157"/>
    </location>
</feature>
<feature type="signal peptide" evidence="3">
    <location>
        <begin position="1"/>
        <end position="28"/>
    </location>
</feature>
<dbReference type="Pfam" id="PF00394">
    <property type="entry name" value="Cu-oxidase"/>
    <property type="match status" value="1"/>
</dbReference>
<keyword evidence="7" id="KW-0131">Cell cycle</keyword>
<dbReference type="SUPFAM" id="SSF49503">
    <property type="entry name" value="Cupredoxins"/>
    <property type="match status" value="3"/>
</dbReference>
<evidence type="ECO:0000256" key="3">
    <source>
        <dbReference type="SAM" id="SignalP"/>
    </source>
</evidence>
<dbReference type="InterPro" id="IPR011706">
    <property type="entry name" value="Cu-oxidase_C"/>
</dbReference>
<dbReference type="Pfam" id="PF07731">
    <property type="entry name" value="Cu-oxidase_2"/>
    <property type="match status" value="1"/>
</dbReference>
<dbReference type="OrthoDB" id="9757546at2"/>
<feature type="domain" description="Plastocyanin-like" evidence="4">
    <location>
        <begin position="170"/>
        <end position="282"/>
    </location>
</feature>
<keyword evidence="8" id="KW-1185">Reference proteome</keyword>
<sequence length="475" mass="51584">MISLTRRSLLASASAALVIPALPRVARAATMPVLFVGPATAQIAPDGNNLTDVWAYGSESSAGTIPGPEIRVRAGERVQRRLSNGLPQPTAVHWHGIRIDNAMDGAAGLTQDPVQPGDTFDYDFIAPDPGTYWYHSHDRSWEQVARGLAGPLIVEEAEPWTGQDGAATREMTVMLTDWRLEASGAIEEASFGDIRDWAHGGRLGNVVTVNGRSDAELEVNAGERLRLRLINAATARIMPLRIEEHDATLIALDGHPVAPRATGQIVLAPAQRADIVIDCTGKPGSKAALMVDAGRNQWVQVAALAYSDTAPVPAIEGPVRPLPMTMDHALDLKNAQREEILMEGGAMGSMRGARLNGVESDFRQLVAAKRAWAFNGIAGDMENPAFRAPRGRTVHVTLRNDTSWPHGIHLHGHHFEILTRNGQPDAYRDRRDTVFVAPEEVVEIAFNADNPGKWLLHCHMLGHQVAGMRTWFEVG</sequence>
<dbReference type="GO" id="GO:0051301">
    <property type="term" value="P:cell division"/>
    <property type="evidence" value="ECO:0007669"/>
    <property type="project" value="UniProtKB-KW"/>
</dbReference>
<dbReference type="PROSITE" id="PS00080">
    <property type="entry name" value="MULTICOPPER_OXIDASE2"/>
    <property type="match status" value="1"/>
</dbReference>
<dbReference type="CDD" id="cd13861">
    <property type="entry name" value="CuRO_1_CumA_like"/>
    <property type="match status" value="1"/>
</dbReference>
<feature type="domain" description="Plastocyanin-like" evidence="5">
    <location>
        <begin position="368"/>
        <end position="474"/>
    </location>
</feature>
<dbReference type="InterPro" id="IPR002355">
    <property type="entry name" value="Cu_oxidase_Cu_BS"/>
</dbReference>
<dbReference type="PROSITE" id="PS00079">
    <property type="entry name" value="MULTICOPPER_OXIDASE1"/>
    <property type="match status" value="1"/>
</dbReference>
<dbReference type="InterPro" id="IPR001117">
    <property type="entry name" value="Cu-oxidase_2nd"/>
</dbReference>
<evidence type="ECO:0000259" key="5">
    <source>
        <dbReference type="Pfam" id="PF07731"/>
    </source>
</evidence>